<gene>
    <name evidence="1" type="ORF">J2W52_005032</name>
</gene>
<evidence type="ECO:0000313" key="1">
    <source>
        <dbReference type="EMBL" id="MDR6903399.1"/>
    </source>
</evidence>
<organism evidence="1 2">
    <name type="scientific">Rhizobium miluonense</name>
    <dbReference type="NCBI Taxonomy" id="411945"/>
    <lineage>
        <taxon>Bacteria</taxon>
        <taxon>Pseudomonadati</taxon>
        <taxon>Pseudomonadota</taxon>
        <taxon>Alphaproteobacteria</taxon>
        <taxon>Hyphomicrobiales</taxon>
        <taxon>Rhizobiaceae</taxon>
        <taxon>Rhizobium/Agrobacterium group</taxon>
        <taxon>Rhizobium</taxon>
    </lineage>
</organism>
<evidence type="ECO:0008006" key="3">
    <source>
        <dbReference type="Google" id="ProtNLM"/>
    </source>
</evidence>
<accession>A0ABU1SWS1</accession>
<keyword evidence="2" id="KW-1185">Reference proteome</keyword>
<sequence length="69" mass="7610">MTSLLILTALYLLAALVLILIIDRSVGIFFPASAKQSAAARHDRRFRMLPANLLSSNRNSPGRISEPFL</sequence>
<reference evidence="1 2" key="1">
    <citation type="submission" date="2023-07" db="EMBL/GenBank/DDBJ databases">
        <title>Sorghum-associated microbial communities from plants grown in Nebraska, USA.</title>
        <authorList>
            <person name="Schachtman D."/>
        </authorList>
    </citation>
    <scope>NUCLEOTIDE SEQUENCE [LARGE SCALE GENOMIC DNA]</scope>
    <source>
        <strain evidence="1 2">3199</strain>
    </source>
</reference>
<comment type="caution">
    <text evidence="1">The sequence shown here is derived from an EMBL/GenBank/DDBJ whole genome shotgun (WGS) entry which is preliminary data.</text>
</comment>
<dbReference type="Proteomes" id="UP001250791">
    <property type="component" value="Unassembled WGS sequence"/>
</dbReference>
<name>A0ABU1SWS1_9HYPH</name>
<proteinExistence type="predicted"/>
<dbReference type="EMBL" id="JAVDUP010000007">
    <property type="protein sequence ID" value="MDR6903399.1"/>
    <property type="molecule type" value="Genomic_DNA"/>
</dbReference>
<evidence type="ECO:0000313" key="2">
    <source>
        <dbReference type="Proteomes" id="UP001250791"/>
    </source>
</evidence>
<protein>
    <recommendedName>
        <fullName evidence="3">MAPEG family protein</fullName>
    </recommendedName>
</protein>